<dbReference type="SMART" id="SM00086">
    <property type="entry name" value="PAC"/>
    <property type="match status" value="4"/>
</dbReference>
<dbReference type="KEGG" id="cprv:CYPRO_2080"/>
<dbReference type="InterPro" id="IPR000700">
    <property type="entry name" value="PAS-assoc_C"/>
</dbReference>
<gene>
    <name evidence="8" type="ORF">CYPRO_2080</name>
</gene>
<evidence type="ECO:0000256" key="3">
    <source>
        <dbReference type="ARBA" id="ARBA00022553"/>
    </source>
</evidence>
<dbReference type="NCBIfam" id="TIGR00229">
    <property type="entry name" value="sensory_box"/>
    <property type="match status" value="3"/>
</dbReference>
<dbReference type="PROSITE" id="PS50113">
    <property type="entry name" value="PAC"/>
    <property type="match status" value="3"/>
</dbReference>
<accession>A0A345ULH8</accession>
<feature type="domain" description="PAC" evidence="7">
    <location>
        <begin position="589"/>
        <end position="641"/>
    </location>
</feature>
<feature type="domain" description="PAS" evidence="6">
    <location>
        <begin position="388"/>
        <end position="458"/>
    </location>
</feature>
<dbReference type="PANTHER" id="PTHR43304:SF1">
    <property type="entry name" value="PAC DOMAIN-CONTAINING PROTEIN"/>
    <property type="match status" value="1"/>
</dbReference>
<dbReference type="CDD" id="cd00130">
    <property type="entry name" value="PAS"/>
    <property type="match status" value="4"/>
</dbReference>
<keyword evidence="5" id="KW-0418">Kinase</keyword>
<dbReference type="EMBL" id="CP027806">
    <property type="protein sequence ID" value="AXJ01330.1"/>
    <property type="molecule type" value="Genomic_DNA"/>
</dbReference>
<dbReference type="Pfam" id="PF08447">
    <property type="entry name" value="PAS_3"/>
    <property type="match status" value="4"/>
</dbReference>
<comment type="catalytic activity">
    <reaction evidence="1">
        <text>ATP + protein L-histidine = ADP + protein N-phospho-L-histidine.</text>
        <dbReference type="EC" id="2.7.13.3"/>
    </reaction>
</comment>
<keyword evidence="9" id="KW-1185">Reference proteome</keyword>
<dbReference type="GO" id="GO:0004673">
    <property type="term" value="F:protein histidine kinase activity"/>
    <property type="evidence" value="ECO:0007669"/>
    <property type="project" value="UniProtKB-EC"/>
</dbReference>
<dbReference type="RefSeq" id="WP_114984529.1">
    <property type="nucleotide sequence ID" value="NZ_CP027806.1"/>
</dbReference>
<evidence type="ECO:0000313" key="9">
    <source>
        <dbReference type="Proteomes" id="UP000254808"/>
    </source>
</evidence>
<dbReference type="PANTHER" id="PTHR43304">
    <property type="entry name" value="PHYTOCHROME-LIKE PROTEIN CPH1"/>
    <property type="match status" value="1"/>
</dbReference>
<dbReference type="SMART" id="SM00091">
    <property type="entry name" value="PAS"/>
    <property type="match status" value="4"/>
</dbReference>
<evidence type="ECO:0000256" key="5">
    <source>
        <dbReference type="ARBA" id="ARBA00022777"/>
    </source>
</evidence>
<dbReference type="InterPro" id="IPR035965">
    <property type="entry name" value="PAS-like_dom_sf"/>
</dbReference>
<evidence type="ECO:0000256" key="2">
    <source>
        <dbReference type="ARBA" id="ARBA00012438"/>
    </source>
</evidence>
<dbReference type="PROSITE" id="PS50112">
    <property type="entry name" value="PAS"/>
    <property type="match status" value="4"/>
</dbReference>
<reference evidence="8 9" key="1">
    <citation type="submission" date="2018-03" db="EMBL/GenBank/DDBJ databases">
        <title>Phenotypic and genomic properties of Cyclonatronum proteinivorum gen. nov., sp. nov., a haloalkaliphilic bacteroidete from soda lakes possessing Na+-translocating rhodopsin.</title>
        <authorList>
            <person name="Toshchakov S.V."/>
            <person name="Korzhenkov A."/>
            <person name="Samarov N.I."/>
            <person name="Kublanov I.V."/>
            <person name="Muntyan M.S."/>
            <person name="Sorokin D.Y."/>
        </authorList>
    </citation>
    <scope>NUCLEOTIDE SEQUENCE [LARGE SCALE GENOMIC DNA]</scope>
    <source>
        <strain evidence="8 9">Omega</strain>
    </source>
</reference>
<feature type="domain" description="PAS" evidence="6">
    <location>
        <begin position="514"/>
        <end position="587"/>
    </location>
</feature>
<evidence type="ECO:0000313" key="8">
    <source>
        <dbReference type="EMBL" id="AXJ01330.1"/>
    </source>
</evidence>
<evidence type="ECO:0000256" key="4">
    <source>
        <dbReference type="ARBA" id="ARBA00022679"/>
    </source>
</evidence>
<protein>
    <recommendedName>
        <fullName evidence="2">histidine kinase</fullName>
        <ecNumber evidence="2">2.7.13.3</ecNumber>
    </recommendedName>
</protein>
<feature type="domain" description="PAC" evidence="7">
    <location>
        <begin position="461"/>
        <end position="513"/>
    </location>
</feature>
<dbReference type="EC" id="2.7.13.3" evidence="2"/>
<organism evidence="8 9">
    <name type="scientific">Cyclonatronum proteinivorum</name>
    <dbReference type="NCBI Taxonomy" id="1457365"/>
    <lineage>
        <taxon>Bacteria</taxon>
        <taxon>Pseudomonadati</taxon>
        <taxon>Balneolota</taxon>
        <taxon>Balneolia</taxon>
        <taxon>Balneolales</taxon>
        <taxon>Cyclonatronaceae</taxon>
        <taxon>Cyclonatronum</taxon>
    </lineage>
</organism>
<dbReference type="InterPro" id="IPR000014">
    <property type="entry name" value="PAS"/>
</dbReference>
<proteinExistence type="predicted"/>
<feature type="domain" description="PAC" evidence="7">
    <location>
        <begin position="334"/>
        <end position="387"/>
    </location>
</feature>
<evidence type="ECO:0000259" key="7">
    <source>
        <dbReference type="PROSITE" id="PS50113"/>
    </source>
</evidence>
<sequence length="723" mass="84176">MSPDFEMLVMNAPVPFVWHKIIYDDAGKASDIEYLLVNKAYEKDTGITADEIVGKRLLEMLPGVRDEEFDWIGFYAEVAETGSSNSTQQFVAPLGKWYDIMAFSSKKGYFAIFLRDMSAEIQEKTKRQIDSVRLKQWGSLNTIYEVHTDLEGRYLYINEPFQQDFNVPSEKYLGKLSMDSIHPGDHQKTYQAMESLFRSPDEAVTLELRKPFRNGKIVSTTWSFHLIKDSHGRPEKVVCLGLDNHELNELREKARNQDLVLRELFEVLLAGYWDWNLIDNTEYLSPAFKKMFGYEDHELENHPDTWQALILPEDLIRVKAEFEKHVDSKGKVPFSLEVRYRHKDGSIVWVICAGRVIQWQDDGTPIRMIGSHIDITPIKQMEDELTENRQLLESILNTQREMICRYLPDTTLTFVNDAYCDAFGMTKEELLGKKFIDFIPDEDKPKALQHIASITPGTPVVTQSHKTRLPDGTLVVQEWNDTGIFDENGKAVSYQSSGIDVTQRFEAFEQLKESDDKFQDIMINLPLVVWLRDDRNEKILFVNKAYEDIWGRSVQSLYEKPASFTEAIHPNDLPRFEKAFRSFEKGGIFACDFRIFRPDKSIRWVSTKQYPVYNEQNEIVRYTGMAVDITPVKENELRVRKQNETLRQIAWEQSHIVRQPVAKVLGLVKLLKNETDLPDEQRNLFFDYLIQSTTELDEMIKKIVQKSNEVEFKVSKQEKTRKE</sequence>
<dbReference type="AlphaFoldDB" id="A0A345ULH8"/>
<evidence type="ECO:0000259" key="6">
    <source>
        <dbReference type="PROSITE" id="PS50112"/>
    </source>
</evidence>
<keyword evidence="4" id="KW-0808">Transferase</keyword>
<feature type="domain" description="PAS" evidence="6">
    <location>
        <begin position="149"/>
        <end position="200"/>
    </location>
</feature>
<name>A0A345ULH8_9BACT</name>
<dbReference type="OrthoDB" id="9124519at2"/>
<dbReference type="SUPFAM" id="SSF55785">
    <property type="entry name" value="PYP-like sensor domain (PAS domain)"/>
    <property type="match status" value="5"/>
</dbReference>
<evidence type="ECO:0000256" key="1">
    <source>
        <dbReference type="ARBA" id="ARBA00000085"/>
    </source>
</evidence>
<keyword evidence="3" id="KW-0597">Phosphoprotein</keyword>
<dbReference type="InterPro" id="IPR052162">
    <property type="entry name" value="Sensor_kinase/Photoreceptor"/>
</dbReference>
<feature type="domain" description="PAS" evidence="6">
    <location>
        <begin position="257"/>
        <end position="329"/>
    </location>
</feature>
<dbReference type="InterPro" id="IPR013655">
    <property type="entry name" value="PAS_fold_3"/>
</dbReference>
<dbReference type="InterPro" id="IPR001610">
    <property type="entry name" value="PAC"/>
</dbReference>
<dbReference type="Gene3D" id="3.30.450.20">
    <property type="entry name" value="PAS domain"/>
    <property type="match status" value="5"/>
</dbReference>
<dbReference type="Proteomes" id="UP000254808">
    <property type="component" value="Chromosome"/>
</dbReference>